<evidence type="ECO:0000256" key="2">
    <source>
        <dbReference type="ARBA" id="ARBA00022490"/>
    </source>
</evidence>
<comment type="cofactor">
    <cofactor evidence="9">
        <name>[4Fe-4S] cluster</name>
        <dbReference type="ChEBI" id="CHEBI:49883"/>
    </cofactor>
    <text evidence="9">Binds 2 [4Fe-4S] clusters per subunit. One cluster is coordinated with 3 cysteines and an exchangeable S-adenosyl-L-methionine.</text>
</comment>
<dbReference type="InterPro" id="IPR058240">
    <property type="entry name" value="rSAM_sf"/>
</dbReference>
<dbReference type="NCBIfam" id="NF004019">
    <property type="entry name" value="PRK05481.1"/>
    <property type="match status" value="1"/>
</dbReference>
<evidence type="ECO:0000256" key="9">
    <source>
        <dbReference type="HAMAP-Rule" id="MF_00206"/>
    </source>
</evidence>
<dbReference type="FunFam" id="3.20.20.70:FF:000040">
    <property type="entry name" value="Lipoyl synthase"/>
    <property type="match status" value="1"/>
</dbReference>
<accession>A0A170Y2S2</accession>
<dbReference type="EC" id="2.8.1.8" evidence="9"/>
<dbReference type="GO" id="GO:0009249">
    <property type="term" value="P:protein lipoylation"/>
    <property type="evidence" value="ECO:0007669"/>
    <property type="project" value="UniProtKB-UniRule"/>
</dbReference>
<keyword evidence="5 9" id="KW-0479">Metal-binding</keyword>
<evidence type="ECO:0000313" key="11">
    <source>
        <dbReference type="EMBL" id="GAT61463.1"/>
    </source>
</evidence>
<dbReference type="Pfam" id="PF04055">
    <property type="entry name" value="Radical_SAM"/>
    <property type="match status" value="1"/>
</dbReference>
<evidence type="ECO:0000256" key="8">
    <source>
        <dbReference type="ARBA" id="ARBA00047326"/>
    </source>
</evidence>
<feature type="binding site" evidence="9">
    <location>
        <position position="274"/>
    </location>
    <ligand>
        <name>[4Fe-4S] cluster</name>
        <dbReference type="ChEBI" id="CHEBI:49883"/>
        <label>1</label>
    </ligand>
</feature>
<dbReference type="GO" id="GO:0016992">
    <property type="term" value="F:lipoate synthase activity"/>
    <property type="evidence" value="ECO:0007669"/>
    <property type="project" value="UniProtKB-UniRule"/>
</dbReference>
<keyword evidence="3 9" id="KW-0808">Transferase</keyword>
<feature type="binding site" evidence="9">
    <location>
        <position position="37"/>
    </location>
    <ligand>
        <name>[4Fe-4S] cluster</name>
        <dbReference type="ChEBI" id="CHEBI:49883"/>
        <label>1</label>
    </ligand>
</feature>
<organism evidence="11 12">
    <name type="scientific">Paludibacter jiangxiensis</name>
    <dbReference type="NCBI Taxonomy" id="681398"/>
    <lineage>
        <taxon>Bacteria</taxon>
        <taxon>Pseudomonadati</taxon>
        <taxon>Bacteroidota</taxon>
        <taxon>Bacteroidia</taxon>
        <taxon>Bacteroidales</taxon>
        <taxon>Paludibacteraceae</taxon>
        <taxon>Paludibacter</taxon>
    </lineage>
</organism>
<protein>
    <recommendedName>
        <fullName evidence="9">Lipoyl synthase</fullName>
        <ecNumber evidence="9">2.8.1.8</ecNumber>
    </recommendedName>
    <alternativeName>
        <fullName evidence="9">Lip-syn</fullName>
        <shortName evidence="9">LS</shortName>
    </alternativeName>
    <alternativeName>
        <fullName evidence="9">Lipoate synthase</fullName>
    </alternativeName>
    <alternativeName>
        <fullName evidence="9">Lipoic acid synthase</fullName>
    </alternativeName>
    <alternativeName>
        <fullName evidence="9">Sulfur insertion protein LipA</fullName>
    </alternativeName>
</protein>
<keyword evidence="7 9" id="KW-0411">Iron-sulfur</keyword>
<dbReference type="SFLD" id="SFLDS00029">
    <property type="entry name" value="Radical_SAM"/>
    <property type="match status" value="1"/>
</dbReference>
<dbReference type="InterPro" id="IPR006638">
    <property type="entry name" value="Elp3/MiaA/NifB-like_rSAM"/>
</dbReference>
<dbReference type="SFLD" id="SFLDG01058">
    <property type="entry name" value="lipoyl_synthase_like"/>
    <property type="match status" value="1"/>
</dbReference>
<comment type="caution">
    <text evidence="11">The sequence shown here is derived from an EMBL/GenBank/DDBJ whole genome shotgun (WGS) entry which is preliminary data.</text>
</comment>
<evidence type="ECO:0000259" key="10">
    <source>
        <dbReference type="PROSITE" id="PS51918"/>
    </source>
</evidence>
<evidence type="ECO:0000256" key="5">
    <source>
        <dbReference type="ARBA" id="ARBA00022723"/>
    </source>
</evidence>
<dbReference type="EMBL" id="BDCR01000001">
    <property type="protein sequence ID" value="GAT61463.1"/>
    <property type="molecule type" value="Genomic_DNA"/>
</dbReference>
<dbReference type="UniPathway" id="UPA00538">
    <property type="reaction ID" value="UER00593"/>
</dbReference>
<reference evidence="12" key="1">
    <citation type="submission" date="2016-04" db="EMBL/GenBank/DDBJ databases">
        <title>Draft genome sequence of Paludibacter jiangxiensis strain NM7.</title>
        <authorList>
            <person name="Qiu Y."/>
            <person name="Matsuura N."/>
            <person name="Ohashi A."/>
            <person name="Tourlousse M.D."/>
            <person name="Sekiguchi Y."/>
        </authorList>
    </citation>
    <scope>NUCLEOTIDE SEQUENCE [LARGE SCALE GENOMIC DNA]</scope>
    <source>
        <strain evidence="12">NM7</strain>
    </source>
</reference>
<dbReference type="InterPro" id="IPR013785">
    <property type="entry name" value="Aldolase_TIM"/>
</dbReference>
<gene>
    <name evidence="9" type="primary">lipA</name>
    <name evidence="11" type="ORF">PJIAN_142</name>
</gene>
<sequence>MTNRVKKPDWLKVSLASTGNFAEVKKIVQQHHLHTICTSGKCPNICDCWARGTATFMILGEICTRSCKFCNTLTGKPLPVDPNEPANVAESIRLMKLKHAVITSVDRDDLDDLGASHWAATITEIKKVNPGTTLETLIPDFQGKDELIDLVINARPEIISHNIETVKRLTPLVRSAARYDVSLHVLARIAQSGITAKSGLMVGLGETEAEVLETMDDLLKAGCTVLTIGQYLQPSRKNIPVTEYVIPEQFARYKTIGLEKGFRQVESAPLVRSSYHAENHL</sequence>
<dbReference type="InterPro" id="IPR007197">
    <property type="entry name" value="rSAM"/>
</dbReference>
<dbReference type="NCBIfam" id="TIGR00510">
    <property type="entry name" value="lipA"/>
    <property type="match status" value="1"/>
</dbReference>
<evidence type="ECO:0000256" key="4">
    <source>
        <dbReference type="ARBA" id="ARBA00022691"/>
    </source>
</evidence>
<dbReference type="PIRSF" id="PIRSF005963">
    <property type="entry name" value="Lipoyl_synth"/>
    <property type="match status" value="1"/>
</dbReference>
<dbReference type="AlphaFoldDB" id="A0A170Y2S2"/>
<evidence type="ECO:0000313" key="12">
    <source>
        <dbReference type="Proteomes" id="UP000076586"/>
    </source>
</evidence>
<name>A0A170Y2S2_9BACT</name>
<dbReference type="SFLD" id="SFLDF00271">
    <property type="entry name" value="lipoyl_synthase"/>
    <property type="match status" value="1"/>
</dbReference>
<comment type="function">
    <text evidence="9">Catalyzes the radical-mediated insertion of two sulfur atoms into the C-6 and C-8 positions of the octanoyl moiety bound to the lipoyl domains of lipoate-dependent enzymes, thereby converting the octanoylated domains into lipoylated derivatives.</text>
</comment>
<dbReference type="InterPro" id="IPR003698">
    <property type="entry name" value="Lipoyl_synth"/>
</dbReference>
<evidence type="ECO:0000256" key="1">
    <source>
        <dbReference type="ARBA" id="ARBA00022485"/>
    </source>
</evidence>
<dbReference type="Gene3D" id="3.20.20.70">
    <property type="entry name" value="Aldolase class I"/>
    <property type="match status" value="1"/>
</dbReference>
<dbReference type="GO" id="GO:0005737">
    <property type="term" value="C:cytoplasm"/>
    <property type="evidence" value="ECO:0007669"/>
    <property type="project" value="UniProtKB-SubCell"/>
</dbReference>
<keyword evidence="2 9" id="KW-0963">Cytoplasm</keyword>
<keyword evidence="6 9" id="KW-0408">Iron</keyword>
<feature type="binding site" evidence="9">
    <location>
        <position position="42"/>
    </location>
    <ligand>
        <name>[4Fe-4S] cluster</name>
        <dbReference type="ChEBI" id="CHEBI:49883"/>
        <label>1</label>
    </ligand>
</feature>
<dbReference type="PANTHER" id="PTHR10949">
    <property type="entry name" value="LIPOYL SYNTHASE"/>
    <property type="match status" value="1"/>
</dbReference>
<keyword evidence="4 9" id="KW-0949">S-adenosyl-L-methionine</keyword>
<comment type="pathway">
    <text evidence="9">Protein modification; protein lipoylation via endogenous pathway; protein N(6)-(lipoyl)lysine from octanoyl-[acyl-carrier-protein]: step 2/2.</text>
</comment>
<dbReference type="STRING" id="681398.PJIAN_142"/>
<feature type="binding site" evidence="9">
    <location>
        <position position="70"/>
    </location>
    <ligand>
        <name>[4Fe-4S] cluster</name>
        <dbReference type="ChEBI" id="CHEBI:49883"/>
        <label>2</label>
        <note>4Fe-4S-S-AdoMet</note>
    </ligand>
</feature>
<dbReference type="HAMAP" id="MF_00206">
    <property type="entry name" value="Lipoyl_synth"/>
    <property type="match status" value="1"/>
</dbReference>
<keyword evidence="1 9" id="KW-0004">4Fe-4S</keyword>
<comment type="subcellular location">
    <subcellularLocation>
        <location evidence="9">Cytoplasm</location>
    </subcellularLocation>
</comment>
<dbReference type="Proteomes" id="UP000076586">
    <property type="component" value="Unassembled WGS sequence"/>
</dbReference>
<dbReference type="PROSITE" id="PS51918">
    <property type="entry name" value="RADICAL_SAM"/>
    <property type="match status" value="1"/>
</dbReference>
<comment type="similarity">
    <text evidence="9">Belongs to the radical SAM superfamily. Lipoyl synthase family.</text>
</comment>
<keyword evidence="12" id="KW-1185">Reference proteome</keyword>
<evidence type="ECO:0000256" key="3">
    <source>
        <dbReference type="ARBA" id="ARBA00022679"/>
    </source>
</evidence>
<comment type="catalytic activity">
    <reaction evidence="8 9">
        <text>[[Fe-S] cluster scaffold protein carrying a second [4Fe-4S](2+) cluster] + N(6)-octanoyl-L-lysyl-[protein] + 2 oxidized [2Fe-2S]-[ferredoxin] + 2 S-adenosyl-L-methionine + 4 H(+) = [[Fe-S] cluster scaffold protein] + N(6)-[(R)-dihydrolipoyl]-L-lysyl-[protein] + 4 Fe(3+) + 2 hydrogen sulfide + 2 5'-deoxyadenosine + 2 L-methionine + 2 reduced [2Fe-2S]-[ferredoxin]</text>
        <dbReference type="Rhea" id="RHEA:16585"/>
        <dbReference type="Rhea" id="RHEA-COMP:9928"/>
        <dbReference type="Rhea" id="RHEA-COMP:10000"/>
        <dbReference type="Rhea" id="RHEA-COMP:10001"/>
        <dbReference type="Rhea" id="RHEA-COMP:10475"/>
        <dbReference type="Rhea" id="RHEA-COMP:14568"/>
        <dbReference type="Rhea" id="RHEA-COMP:14569"/>
        <dbReference type="ChEBI" id="CHEBI:15378"/>
        <dbReference type="ChEBI" id="CHEBI:17319"/>
        <dbReference type="ChEBI" id="CHEBI:29034"/>
        <dbReference type="ChEBI" id="CHEBI:29919"/>
        <dbReference type="ChEBI" id="CHEBI:33722"/>
        <dbReference type="ChEBI" id="CHEBI:33737"/>
        <dbReference type="ChEBI" id="CHEBI:33738"/>
        <dbReference type="ChEBI" id="CHEBI:57844"/>
        <dbReference type="ChEBI" id="CHEBI:59789"/>
        <dbReference type="ChEBI" id="CHEBI:78809"/>
        <dbReference type="ChEBI" id="CHEBI:83100"/>
        <dbReference type="EC" id="2.8.1.8"/>
    </reaction>
</comment>
<dbReference type="GO" id="GO:0051539">
    <property type="term" value="F:4 iron, 4 sulfur cluster binding"/>
    <property type="evidence" value="ECO:0007669"/>
    <property type="project" value="UniProtKB-UniRule"/>
</dbReference>
<dbReference type="SMART" id="SM00729">
    <property type="entry name" value="Elp3"/>
    <property type="match status" value="1"/>
</dbReference>
<evidence type="ECO:0000256" key="6">
    <source>
        <dbReference type="ARBA" id="ARBA00023004"/>
    </source>
</evidence>
<proteinExistence type="inferred from homology"/>
<dbReference type="NCBIfam" id="NF009544">
    <property type="entry name" value="PRK12928.1"/>
    <property type="match status" value="1"/>
</dbReference>
<dbReference type="OrthoDB" id="9787898at2"/>
<dbReference type="GO" id="GO:0046872">
    <property type="term" value="F:metal ion binding"/>
    <property type="evidence" value="ECO:0007669"/>
    <property type="project" value="UniProtKB-KW"/>
</dbReference>
<feature type="binding site" evidence="9">
    <location>
        <position position="67"/>
    </location>
    <ligand>
        <name>[4Fe-4S] cluster</name>
        <dbReference type="ChEBI" id="CHEBI:49883"/>
        <label>2</label>
        <note>4Fe-4S-S-AdoMet</note>
    </ligand>
</feature>
<dbReference type="SUPFAM" id="SSF102114">
    <property type="entry name" value="Radical SAM enzymes"/>
    <property type="match status" value="1"/>
</dbReference>
<feature type="domain" description="Radical SAM core" evidence="10">
    <location>
        <begin position="49"/>
        <end position="263"/>
    </location>
</feature>
<evidence type="ECO:0000256" key="7">
    <source>
        <dbReference type="ARBA" id="ARBA00023014"/>
    </source>
</evidence>
<feature type="binding site" evidence="9">
    <location>
        <position position="48"/>
    </location>
    <ligand>
        <name>[4Fe-4S] cluster</name>
        <dbReference type="ChEBI" id="CHEBI:49883"/>
        <label>1</label>
    </ligand>
</feature>
<reference evidence="12" key="2">
    <citation type="journal article" date="2017" name="Genome Announc.">
        <title>Draft genome sequence of Paludibacter jiangxiensis NM7(T), a propionate-producing fermentative bacterium.</title>
        <authorList>
            <person name="Qiu Y.-L."/>
            <person name="Tourlousse D.M."/>
            <person name="Matsuura N."/>
            <person name="Ohashi A."/>
            <person name="Sekiguchi Y."/>
        </authorList>
    </citation>
    <scope>NUCLEOTIDE SEQUENCE [LARGE SCALE GENOMIC DNA]</scope>
    <source>
        <strain evidence="12">NM7</strain>
    </source>
</reference>
<dbReference type="RefSeq" id="WP_068701026.1">
    <property type="nucleotide sequence ID" value="NZ_BDCR01000001.1"/>
</dbReference>
<feature type="binding site" evidence="9">
    <location>
        <position position="63"/>
    </location>
    <ligand>
        <name>[4Fe-4S] cluster</name>
        <dbReference type="ChEBI" id="CHEBI:49883"/>
        <label>2</label>
        <note>4Fe-4S-S-AdoMet</note>
    </ligand>
</feature>
<dbReference type="PANTHER" id="PTHR10949:SF0">
    <property type="entry name" value="LIPOYL SYNTHASE, MITOCHONDRIAL"/>
    <property type="match status" value="1"/>
</dbReference>